<sequence>MKPEVKAYLHPNPPLDGGTITNLWGNTYELKNRPFLEVELFNFAPGKYAIEVLHPVKIKKNVDIDSRSAIVYLYHDEFVNHKLSEVDILISGEEYEGRFKLPLTVHKISGRVKDFEGNTFPSYLWATKEEDIGFKSIIKTDRDRKFVFYYPEGKKLRLFVDDKSYSKTTFECWVIANTVKSDLEINPRVGNFELYDLQIWFTLGLCFAFFIPASLPLYMREKESGWKQHYPPILTKEDRITIFINNKKAEIREITEIPVDRKNIILLMWWWRNLNKKN</sequence>
<dbReference type="EMBL" id="DQWE01000401">
    <property type="protein sequence ID" value="HDI83838.1"/>
    <property type="molecule type" value="Genomic_DNA"/>
</dbReference>
<protein>
    <submittedName>
        <fullName evidence="2">Uncharacterized protein</fullName>
    </submittedName>
</protein>
<reference evidence="2" key="1">
    <citation type="journal article" date="2020" name="mSystems">
        <title>Genome- and Community-Level Interaction Insights into Carbon Utilization and Element Cycling Functions of Hydrothermarchaeota in Hydrothermal Sediment.</title>
        <authorList>
            <person name="Zhou Z."/>
            <person name="Liu Y."/>
            <person name="Xu W."/>
            <person name="Pan J."/>
            <person name="Luo Z.H."/>
            <person name="Li M."/>
        </authorList>
    </citation>
    <scope>NUCLEOTIDE SEQUENCE [LARGE SCALE GENOMIC DNA]</scope>
    <source>
        <strain evidence="2">HyVt-102</strain>
    </source>
</reference>
<evidence type="ECO:0000313" key="2">
    <source>
        <dbReference type="EMBL" id="HDI83838.1"/>
    </source>
</evidence>
<name>A0A7C0VEJ6_UNCW3</name>
<accession>A0A7C0VEJ6</accession>
<dbReference type="Proteomes" id="UP000885847">
    <property type="component" value="Unassembled WGS sequence"/>
</dbReference>
<keyword evidence="1" id="KW-0472">Membrane</keyword>
<keyword evidence="1" id="KW-1133">Transmembrane helix</keyword>
<proteinExistence type="predicted"/>
<evidence type="ECO:0000256" key="1">
    <source>
        <dbReference type="SAM" id="Phobius"/>
    </source>
</evidence>
<gene>
    <name evidence="2" type="ORF">ENF18_08635</name>
</gene>
<feature type="transmembrane region" description="Helical" evidence="1">
    <location>
        <begin position="197"/>
        <end position="218"/>
    </location>
</feature>
<dbReference type="AlphaFoldDB" id="A0A7C0VEJ6"/>
<comment type="caution">
    <text evidence="2">The sequence shown here is derived from an EMBL/GenBank/DDBJ whole genome shotgun (WGS) entry which is preliminary data.</text>
</comment>
<organism evidence="2">
    <name type="scientific">candidate division WOR-3 bacterium</name>
    <dbReference type="NCBI Taxonomy" id="2052148"/>
    <lineage>
        <taxon>Bacteria</taxon>
        <taxon>Bacteria division WOR-3</taxon>
    </lineage>
</organism>
<keyword evidence="1" id="KW-0812">Transmembrane</keyword>